<organism evidence="2 3">
    <name type="scientific">Rhizopogon vinicolor AM-OR11-026</name>
    <dbReference type="NCBI Taxonomy" id="1314800"/>
    <lineage>
        <taxon>Eukaryota</taxon>
        <taxon>Fungi</taxon>
        <taxon>Dikarya</taxon>
        <taxon>Basidiomycota</taxon>
        <taxon>Agaricomycotina</taxon>
        <taxon>Agaricomycetes</taxon>
        <taxon>Agaricomycetidae</taxon>
        <taxon>Boletales</taxon>
        <taxon>Suillineae</taxon>
        <taxon>Rhizopogonaceae</taxon>
        <taxon>Rhizopogon</taxon>
    </lineage>
</organism>
<dbReference type="InParanoid" id="A0A1B7MGF0"/>
<dbReference type="EMBL" id="KV449289">
    <property type="protein sequence ID" value="OAX31686.1"/>
    <property type="molecule type" value="Genomic_DNA"/>
</dbReference>
<sequence length="50" mass="5514">MSDISPLASQYVTHRLPQNSSDTEYESGEGEQDDDLDDCSGDGVEDDHRP</sequence>
<protein>
    <submittedName>
        <fullName evidence="2">Uncharacterized protein</fullName>
    </submittedName>
</protein>
<feature type="compositionally biased region" description="Polar residues" evidence="1">
    <location>
        <begin position="7"/>
        <end position="22"/>
    </location>
</feature>
<evidence type="ECO:0000256" key="1">
    <source>
        <dbReference type="SAM" id="MobiDB-lite"/>
    </source>
</evidence>
<evidence type="ECO:0000313" key="3">
    <source>
        <dbReference type="Proteomes" id="UP000092154"/>
    </source>
</evidence>
<feature type="compositionally biased region" description="Acidic residues" evidence="1">
    <location>
        <begin position="23"/>
        <end position="50"/>
    </location>
</feature>
<accession>A0A1B7MGF0</accession>
<name>A0A1B7MGF0_9AGAM</name>
<evidence type="ECO:0000313" key="2">
    <source>
        <dbReference type="EMBL" id="OAX31686.1"/>
    </source>
</evidence>
<reference evidence="2 3" key="1">
    <citation type="submission" date="2016-06" db="EMBL/GenBank/DDBJ databases">
        <title>Comparative genomics of the ectomycorrhizal sister species Rhizopogon vinicolor and Rhizopogon vesiculosus (Basidiomycota: Boletales) reveals a divergence of the mating type B locus.</title>
        <authorList>
            <consortium name="DOE Joint Genome Institute"/>
            <person name="Mujic A.B."/>
            <person name="Kuo A."/>
            <person name="Tritt A."/>
            <person name="Lipzen A."/>
            <person name="Chen C."/>
            <person name="Johnson J."/>
            <person name="Sharma A."/>
            <person name="Barry K."/>
            <person name="Grigoriev I.V."/>
            <person name="Spatafora J.W."/>
        </authorList>
    </citation>
    <scope>NUCLEOTIDE SEQUENCE [LARGE SCALE GENOMIC DNA]</scope>
    <source>
        <strain evidence="2 3">AM-OR11-026</strain>
    </source>
</reference>
<dbReference type="Proteomes" id="UP000092154">
    <property type="component" value="Unassembled WGS sequence"/>
</dbReference>
<gene>
    <name evidence="2" type="ORF">K503DRAFT_805860</name>
</gene>
<keyword evidence="3" id="KW-1185">Reference proteome</keyword>
<proteinExistence type="predicted"/>
<feature type="region of interest" description="Disordered" evidence="1">
    <location>
        <begin position="1"/>
        <end position="50"/>
    </location>
</feature>
<dbReference type="AlphaFoldDB" id="A0A1B7MGF0"/>